<sequence>MQLIDCPWCGPREEVEFHYGGQASVAYPETPAELSDREWAEFVFYRDNPKGPFTERWSHAAGCRKWFNAVRDTRTYEFLATFRPSDPEPAVLRRDEEVSA</sequence>
<dbReference type="InterPro" id="IPR006279">
    <property type="entry name" value="SoxD"/>
</dbReference>
<dbReference type="GO" id="GO:0046653">
    <property type="term" value="P:tetrahydrofolate metabolic process"/>
    <property type="evidence" value="ECO:0007669"/>
    <property type="project" value="InterPro"/>
</dbReference>
<accession>A0A2A9FJ84</accession>
<dbReference type="Pfam" id="PF04267">
    <property type="entry name" value="SoxD"/>
    <property type="match status" value="1"/>
</dbReference>
<dbReference type="GO" id="GO:0008115">
    <property type="term" value="F:sarcosine oxidase activity"/>
    <property type="evidence" value="ECO:0007669"/>
    <property type="project" value="InterPro"/>
</dbReference>
<dbReference type="InterPro" id="IPR038561">
    <property type="entry name" value="SoxD_sf"/>
</dbReference>
<dbReference type="AlphaFoldDB" id="A0A2A9FJ84"/>
<name>A0A2A9FJ84_9PSEU</name>
<evidence type="ECO:0000313" key="1">
    <source>
        <dbReference type="EMBL" id="PFG50983.1"/>
    </source>
</evidence>
<evidence type="ECO:0000313" key="2">
    <source>
        <dbReference type="Proteomes" id="UP000243542"/>
    </source>
</evidence>
<dbReference type="NCBIfam" id="TIGR01374">
    <property type="entry name" value="soxD"/>
    <property type="match status" value="1"/>
</dbReference>
<proteinExistence type="predicted"/>
<dbReference type="RefSeq" id="WP_098514606.1">
    <property type="nucleotide sequence ID" value="NZ_JBIAKZ010000044.1"/>
</dbReference>
<dbReference type="Gene3D" id="3.30.2270.10">
    <property type="entry name" value="Folate-binding superfamily"/>
    <property type="match status" value="1"/>
</dbReference>
<dbReference type="Proteomes" id="UP000243542">
    <property type="component" value="Unassembled WGS sequence"/>
</dbReference>
<protein>
    <submittedName>
        <fullName evidence="1">Sarcosine oxidase subunit delta</fullName>
    </submittedName>
</protein>
<dbReference type="EMBL" id="PDJK01000002">
    <property type="protein sequence ID" value="PFG50983.1"/>
    <property type="molecule type" value="Genomic_DNA"/>
</dbReference>
<comment type="caution">
    <text evidence="1">The sequence shown here is derived from an EMBL/GenBank/DDBJ whole genome shotgun (WGS) entry which is preliminary data.</text>
</comment>
<gene>
    <name evidence="1" type="ORF">ATK36_6246</name>
</gene>
<reference evidence="1 2" key="1">
    <citation type="submission" date="2017-10" db="EMBL/GenBank/DDBJ databases">
        <title>Sequencing the genomes of 1000 actinobacteria strains.</title>
        <authorList>
            <person name="Klenk H.-P."/>
        </authorList>
    </citation>
    <scope>NUCLEOTIDE SEQUENCE [LARGE SCALE GENOMIC DNA]</scope>
    <source>
        <strain evidence="1 2">DSM 46092</strain>
    </source>
</reference>
<keyword evidence="2" id="KW-1185">Reference proteome</keyword>
<organism evidence="1 2">
    <name type="scientific">Amycolatopsis sulphurea</name>
    <dbReference type="NCBI Taxonomy" id="76022"/>
    <lineage>
        <taxon>Bacteria</taxon>
        <taxon>Bacillati</taxon>
        <taxon>Actinomycetota</taxon>
        <taxon>Actinomycetes</taxon>
        <taxon>Pseudonocardiales</taxon>
        <taxon>Pseudonocardiaceae</taxon>
        <taxon>Amycolatopsis</taxon>
    </lineage>
</organism>